<feature type="transmembrane region" description="Helical" evidence="1">
    <location>
        <begin position="63"/>
        <end position="85"/>
    </location>
</feature>
<accession>A0A1F4ZRQ7</accession>
<name>A0A1F4ZRQ7_9BACT</name>
<sequence>MATKSAKTKIKPEVKAVVKEDERCDSCRNYDSKWVSVGWVLLLLGGLAHMLPEQMAPVLKWSVWGVSAQLVIGVVSVILALNFLLDEE</sequence>
<dbReference type="STRING" id="1797263.A2397_01495"/>
<comment type="caution">
    <text evidence="2">The sequence shown here is derived from an EMBL/GenBank/DDBJ whole genome shotgun (WGS) entry which is preliminary data.</text>
</comment>
<keyword evidence="1" id="KW-0812">Transmembrane</keyword>
<proteinExistence type="predicted"/>
<keyword evidence="1" id="KW-1133">Transmembrane helix</keyword>
<feature type="transmembrane region" description="Helical" evidence="1">
    <location>
        <begin position="34"/>
        <end position="51"/>
    </location>
</feature>
<evidence type="ECO:0000313" key="3">
    <source>
        <dbReference type="Proteomes" id="UP000176424"/>
    </source>
</evidence>
<organism evidence="2 3">
    <name type="scientific">Candidatus Amesbacteria bacterium RIFOXYB1_FULL_44_23</name>
    <dbReference type="NCBI Taxonomy" id="1797263"/>
    <lineage>
        <taxon>Bacteria</taxon>
        <taxon>Candidatus Amesiibacteriota</taxon>
    </lineage>
</organism>
<evidence type="ECO:0000313" key="2">
    <source>
        <dbReference type="EMBL" id="OGD09123.1"/>
    </source>
</evidence>
<protein>
    <submittedName>
        <fullName evidence="2">Uncharacterized protein</fullName>
    </submittedName>
</protein>
<dbReference type="EMBL" id="MEXR01000038">
    <property type="protein sequence ID" value="OGD09123.1"/>
    <property type="molecule type" value="Genomic_DNA"/>
</dbReference>
<evidence type="ECO:0000256" key="1">
    <source>
        <dbReference type="SAM" id="Phobius"/>
    </source>
</evidence>
<dbReference type="AlphaFoldDB" id="A0A1F4ZRQ7"/>
<reference evidence="2 3" key="1">
    <citation type="journal article" date="2016" name="Nat. Commun.">
        <title>Thousands of microbial genomes shed light on interconnected biogeochemical processes in an aquifer system.</title>
        <authorList>
            <person name="Anantharaman K."/>
            <person name="Brown C.T."/>
            <person name="Hug L.A."/>
            <person name="Sharon I."/>
            <person name="Castelle C.J."/>
            <person name="Probst A.J."/>
            <person name="Thomas B.C."/>
            <person name="Singh A."/>
            <person name="Wilkins M.J."/>
            <person name="Karaoz U."/>
            <person name="Brodie E.L."/>
            <person name="Williams K.H."/>
            <person name="Hubbard S.S."/>
            <person name="Banfield J.F."/>
        </authorList>
    </citation>
    <scope>NUCLEOTIDE SEQUENCE [LARGE SCALE GENOMIC DNA]</scope>
</reference>
<keyword evidence="1" id="KW-0472">Membrane</keyword>
<gene>
    <name evidence="2" type="ORF">A2397_01495</name>
</gene>
<dbReference type="Proteomes" id="UP000176424">
    <property type="component" value="Unassembled WGS sequence"/>
</dbReference>